<dbReference type="KEGG" id="hro:HELRODRAFT_91533"/>
<organism evidence="5 6">
    <name type="scientific">Helobdella robusta</name>
    <name type="common">Californian leech</name>
    <dbReference type="NCBI Taxonomy" id="6412"/>
    <lineage>
        <taxon>Eukaryota</taxon>
        <taxon>Metazoa</taxon>
        <taxon>Spiralia</taxon>
        <taxon>Lophotrochozoa</taxon>
        <taxon>Annelida</taxon>
        <taxon>Clitellata</taxon>
        <taxon>Hirudinea</taxon>
        <taxon>Rhynchobdellida</taxon>
        <taxon>Glossiphoniidae</taxon>
        <taxon>Helobdella</taxon>
    </lineage>
</organism>
<dbReference type="RefSeq" id="XP_009010597.1">
    <property type="nucleotide sequence ID" value="XM_009012349.1"/>
</dbReference>
<evidence type="ECO:0008006" key="7">
    <source>
        <dbReference type="Google" id="ProtNLM"/>
    </source>
</evidence>
<evidence type="ECO:0000256" key="1">
    <source>
        <dbReference type="ARBA" id="ARBA00023136"/>
    </source>
</evidence>
<gene>
    <name evidence="5" type="primary">20217247</name>
    <name evidence="4" type="ORF">HELRODRAFT_91533</name>
</gene>
<dbReference type="Pfam" id="PF05648">
    <property type="entry name" value="PEX11"/>
    <property type="match status" value="1"/>
</dbReference>
<dbReference type="EMBL" id="KB095830">
    <property type="protein sequence ID" value="ESO11307.1"/>
    <property type="molecule type" value="Genomic_DNA"/>
</dbReference>
<evidence type="ECO:0000256" key="2">
    <source>
        <dbReference type="ARBA" id="ARBA00023140"/>
    </source>
</evidence>
<dbReference type="InParanoid" id="T1G850"/>
<dbReference type="EnsemblMetazoa" id="HelroT91533">
    <property type="protein sequence ID" value="HelroP91533"/>
    <property type="gene ID" value="HelroG91533"/>
</dbReference>
<accession>T1G850</accession>
<dbReference type="InterPro" id="IPR026510">
    <property type="entry name" value="PEX11C_met"/>
</dbReference>
<name>T1G850_HELRO</name>
<evidence type="ECO:0000313" key="6">
    <source>
        <dbReference type="Proteomes" id="UP000015101"/>
    </source>
</evidence>
<keyword evidence="2" id="KW-0576">Peroxisome</keyword>
<comment type="subcellular location">
    <subcellularLocation>
        <location evidence="3">Peroxisome membrane</location>
    </subcellularLocation>
</comment>
<dbReference type="Proteomes" id="UP000015101">
    <property type="component" value="Unassembled WGS sequence"/>
</dbReference>
<dbReference type="GO" id="GO:0016559">
    <property type="term" value="P:peroxisome fission"/>
    <property type="evidence" value="ECO:0007669"/>
    <property type="project" value="InterPro"/>
</dbReference>
<dbReference type="GeneID" id="20217247"/>
<protein>
    <recommendedName>
        <fullName evidence="7">Peroxisomal membrane protein 11C</fullName>
    </recommendedName>
</protein>
<dbReference type="CTD" id="20217247"/>
<reference evidence="5" key="3">
    <citation type="submission" date="2015-06" db="UniProtKB">
        <authorList>
            <consortium name="EnsemblMetazoa"/>
        </authorList>
    </citation>
    <scope>IDENTIFICATION</scope>
</reference>
<dbReference type="OMA" id="ESAYWWA"/>
<dbReference type="HOGENOM" id="CLU_128939_0_0_1"/>
<dbReference type="PANTHER" id="PTHR20990:SF1">
    <property type="entry name" value="PEROXISOMAL MEMBRANE PROTEIN 11C"/>
    <property type="match status" value="1"/>
</dbReference>
<proteinExistence type="predicted"/>
<evidence type="ECO:0000256" key="3">
    <source>
        <dbReference type="ARBA" id="ARBA00046271"/>
    </source>
</evidence>
<keyword evidence="1" id="KW-0472">Membrane</keyword>
<reference evidence="4 6" key="2">
    <citation type="journal article" date="2013" name="Nature">
        <title>Insights into bilaterian evolution from three spiralian genomes.</title>
        <authorList>
            <person name="Simakov O."/>
            <person name="Marletaz F."/>
            <person name="Cho S.J."/>
            <person name="Edsinger-Gonzales E."/>
            <person name="Havlak P."/>
            <person name="Hellsten U."/>
            <person name="Kuo D.H."/>
            <person name="Larsson T."/>
            <person name="Lv J."/>
            <person name="Arendt D."/>
            <person name="Savage R."/>
            <person name="Osoegawa K."/>
            <person name="de Jong P."/>
            <person name="Grimwood J."/>
            <person name="Chapman J.A."/>
            <person name="Shapiro H."/>
            <person name="Aerts A."/>
            <person name="Otillar R.P."/>
            <person name="Terry A.Y."/>
            <person name="Boore J.L."/>
            <person name="Grigoriev I.V."/>
            <person name="Lindberg D.R."/>
            <person name="Seaver E.C."/>
            <person name="Weisblat D.A."/>
            <person name="Putnam N.H."/>
            <person name="Rokhsar D.S."/>
        </authorList>
    </citation>
    <scope>NUCLEOTIDE SEQUENCE</scope>
</reference>
<evidence type="ECO:0000313" key="4">
    <source>
        <dbReference type="EMBL" id="ESO11307.1"/>
    </source>
</evidence>
<dbReference type="eggNOG" id="KOG4186">
    <property type="taxonomic scope" value="Eukaryota"/>
</dbReference>
<dbReference type="OrthoDB" id="10005898at2759"/>
<dbReference type="GO" id="GO:0005778">
    <property type="term" value="C:peroxisomal membrane"/>
    <property type="evidence" value="ECO:0007669"/>
    <property type="project" value="UniProtKB-SubCell"/>
</dbReference>
<dbReference type="InterPro" id="IPR008733">
    <property type="entry name" value="PEX11"/>
</dbReference>
<sequence>METYVKLAQTFAGRDKLMRTTGYTLALISSTLNGDSSKKLSIVAKQISSARIIMRLFDDIPGFNNTKKMGADVSGLQERDKVCRILTIISNISTQVFYPCEHIAWMTDLGVLGKSSRSWWAASTSCWALSLLCSFLKFVGGD</sequence>
<dbReference type="STRING" id="6412.T1G850"/>
<reference evidence="6" key="1">
    <citation type="submission" date="2012-12" db="EMBL/GenBank/DDBJ databases">
        <authorList>
            <person name="Hellsten U."/>
            <person name="Grimwood J."/>
            <person name="Chapman J.A."/>
            <person name="Shapiro H."/>
            <person name="Aerts A."/>
            <person name="Otillar R.P."/>
            <person name="Terry A.Y."/>
            <person name="Boore J.L."/>
            <person name="Simakov O."/>
            <person name="Marletaz F."/>
            <person name="Cho S.-J."/>
            <person name="Edsinger-Gonzales E."/>
            <person name="Havlak P."/>
            <person name="Kuo D.-H."/>
            <person name="Larsson T."/>
            <person name="Lv J."/>
            <person name="Arendt D."/>
            <person name="Savage R."/>
            <person name="Osoegawa K."/>
            <person name="de Jong P."/>
            <person name="Lindberg D.R."/>
            <person name="Seaver E.C."/>
            <person name="Weisblat D.A."/>
            <person name="Putnam N.H."/>
            <person name="Grigoriev I.V."/>
            <person name="Rokhsar D.S."/>
        </authorList>
    </citation>
    <scope>NUCLEOTIDE SEQUENCE</scope>
</reference>
<keyword evidence="6" id="KW-1185">Reference proteome</keyword>
<dbReference type="AlphaFoldDB" id="T1G850"/>
<dbReference type="PANTHER" id="PTHR20990">
    <property type="entry name" value="PEROXISOMAL BIOGENESIS FACTOR 11"/>
    <property type="match status" value="1"/>
</dbReference>
<dbReference type="EMBL" id="AMQM01008712">
    <property type="status" value="NOT_ANNOTATED_CDS"/>
    <property type="molecule type" value="Genomic_DNA"/>
</dbReference>
<evidence type="ECO:0000313" key="5">
    <source>
        <dbReference type="EnsemblMetazoa" id="HelroP91533"/>
    </source>
</evidence>
<dbReference type="FunCoup" id="T1G850">
    <property type="interactions" value="213"/>
</dbReference>